<dbReference type="Gramene" id="C.cajan_43770.t">
    <property type="protein sequence ID" value="C.cajan_43770.t"/>
    <property type="gene ID" value="C.cajan_43770"/>
</dbReference>
<name>A0A151QQU6_CAJCA</name>
<evidence type="ECO:0000313" key="2">
    <source>
        <dbReference type="Proteomes" id="UP000075243"/>
    </source>
</evidence>
<reference evidence="1" key="1">
    <citation type="journal article" date="2012" name="Nat. Biotechnol.">
        <title>Draft genome sequence of pigeonpea (Cajanus cajan), an orphan legume crop of resource-poor farmers.</title>
        <authorList>
            <person name="Varshney R.K."/>
            <person name="Chen W."/>
            <person name="Li Y."/>
            <person name="Bharti A.K."/>
            <person name="Saxena R.K."/>
            <person name="Schlueter J.A."/>
            <person name="Donoghue M.T."/>
            <person name="Azam S."/>
            <person name="Fan G."/>
            <person name="Whaley A.M."/>
            <person name="Farmer A.D."/>
            <person name="Sheridan J."/>
            <person name="Iwata A."/>
            <person name="Tuteja R."/>
            <person name="Penmetsa R.V."/>
            <person name="Wu W."/>
            <person name="Upadhyaya H.D."/>
            <person name="Yang S.P."/>
            <person name="Shah T."/>
            <person name="Saxena K.B."/>
            <person name="Michael T."/>
            <person name="McCombie W.R."/>
            <person name="Yang B."/>
            <person name="Zhang G."/>
            <person name="Yang H."/>
            <person name="Wang J."/>
            <person name="Spillane C."/>
            <person name="Cook D.R."/>
            <person name="May G.D."/>
            <person name="Xu X."/>
            <person name="Jackson S.A."/>
        </authorList>
    </citation>
    <scope>NUCLEOTIDE SEQUENCE [LARGE SCALE GENOMIC DNA]</scope>
</reference>
<dbReference type="EMBL" id="KQ485158">
    <property type="protein sequence ID" value="KYP32691.1"/>
    <property type="molecule type" value="Genomic_DNA"/>
</dbReference>
<dbReference type="Proteomes" id="UP000075243">
    <property type="component" value="Unassembled WGS sequence"/>
</dbReference>
<dbReference type="AlphaFoldDB" id="A0A151QQU6"/>
<organism evidence="1 2">
    <name type="scientific">Cajanus cajan</name>
    <name type="common">Pigeon pea</name>
    <name type="synonym">Cajanus indicus</name>
    <dbReference type="NCBI Taxonomy" id="3821"/>
    <lineage>
        <taxon>Eukaryota</taxon>
        <taxon>Viridiplantae</taxon>
        <taxon>Streptophyta</taxon>
        <taxon>Embryophyta</taxon>
        <taxon>Tracheophyta</taxon>
        <taxon>Spermatophyta</taxon>
        <taxon>Magnoliopsida</taxon>
        <taxon>eudicotyledons</taxon>
        <taxon>Gunneridae</taxon>
        <taxon>Pentapetalae</taxon>
        <taxon>rosids</taxon>
        <taxon>fabids</taxon>
        <taxon>Fabales</taxon>
        <taxon>Fabaceae</taxon>
        <taxon>Papilionoideae</taxon>
        <taxon>50 kb inversion clade</taxon>
        <taxon>NPAAA clade</taxon>
        <taxon>indigoferoid/millettioid clade</taxon>
        <taxon>Phaseoleae</taxon>
        <taxon>Cajanus</taxon>
    </lineage>
</organism>
<evidence type="ECO:0000313" key="1">
    <source>
        <dbReference type="EMBL" id="KYP32691.1"/>
    </source>
</evidence>
<protein>
    <submittedName>
        <fullName evidence="1">Uncharacterized protein</fullName>
    </submittedName>
</protein>
<keyword evidence="2" id="KW-1185">Reference proteome</keyword>
<gene>
    <name evidence="1" type="ORF">KK1_046558</name>
</gene>
<proteinExistence type="predicted"/>
<sequence>MVVKHYSMNAHQTFVVVKSGLKVLYVQCPNSNKGCPWKLRATMSNKYNNKWVIKKWDGRYTCMNAMLSQDHNKLDSEWLPIGFLAVEGYTTCSHNFARRLEQFHEISPKIHRWIDGILLEKWSLAHDDKGRRYGHMTTNLSEAVNKILKGARNLPIIALVKCTYARLVEYFIQRLGQANSELAVGQRY</sequence>
<accession>A0A151QQU6</accession>